<keyword evidence="2" id="KW-0732">Signal</keyword>
<gene>
    <name evidence="3" type="ORF">HLH48_00645</name>
</gene>
<reference evidence="3 4" key="1">
    <citation type="submission" date="2020-04" db="EMBL/GenBank/DDBJ databases">
        <title>Description of novel Gluconacetobacter.</title>
        <authorList>
            <person name="Sombolestani A."/>
        </authorList>
    </citation>
    <scope>NUCLEOTIDE SEQUENCE [LARGE SCALE GENOMIC DNA]</scope>
    <source>
        <strain evidence="3 4">LMG 19747</strain>
    </source>
</reference>
<name>A0A7W4NJ31_9PROT</name>
<evidence type="ECO:0000313" key="3">
    <source>
        <dbReference type="EMBL" id="MBB2158699.1"/>
    </source>
</evidence>
<feature type="region of interest" description="Disordered" evidence="1">
    <location>
        <begin position="58"/>
        <end position="112"/>
    </location>
</feature>
<dbReference type="Proteomes" id="UP000589085">
    <property type="component" value="Unassembled WGS sequence"/>
</dbReference>
<dbReference type="AlphaFoldDB" id="A0A7W4NJ31"/>
<comment type="caution">
    <text evidence="3">The sequence shown here is derived from an EMBL/GenBank/DDBJ whole genome shotgun (WGS) entry which is preliminary data.</text>
</comment>
<feature type="signal peptide" evidence="2">
    <location>
        <begin position="1"/>
        <end position="20"/>
    </location>
</feature>
<evidence type="ECO:0000313" key="4">
    <source>
        <dbReference type="Proteomes" id="UP000589085"/>
    </source>
</evidence>
<dbReference type="EMBL" id="JABEQJ010000001">
    <property type="protein sequence ID" value="MBB2158699.1"/>
    <property type="molecule type" value="Genomic_DNA"/>
</dbReference>
<dbReference type="RefSeq" id="WP_182995566.1">
    <property type="nucleotide sequence ID" value="NZ_JABEQJ010000001.1"/>
</dbReference>
<proteinExistence type="predicted"/>
<protein>
    <recommendedName>
        <fullName evidence="5">Lipoprotein</fullName>
    </recommendedName>
</protein>
<feature type="compositionally biased region" description="Gly residues" evidence="1">
    <location>
        <begin position="58"/>
        <end position="76"/>
    </location>
</feature>
<evidence type="ECO:0000256" key="1">
    <source>
        <dbReference type="SAM" id="MobiDB-lite"/>
    </source>
</evidence>
<accession>A0A7W4NJ31</accession>
<dbReference type="PROSITE" id="PS51257">
    <property type="entry name" value="PROKAR_LIPOPROTEIN"/>
    <property type="match status" value="1"/>
</dbReference>
<organism evidence="3 4">
    <name type="scientific">Gluconacetobacter sacchari</name>
    <dbReference type="NCBI Taxonomy" id="92759"/>
    <lineage>
        <taxon>Bacteria</taxon>
        <taxon>Pseudomonadati</taxon>
        <taxon>Pseudomonadota</taxon>
        <taxon>Alphaproteobacteria</taxon>
        <taxon>Acetobacterales</taxon>
        <taxon>Acetobacteraceae</taxon>
        <taxon>Gluconacetobacter</taxon>
    </lineage>
</organism>
<feature type="compositionally biased region" description="Low complexity" evidence="1">
    <location>
        <begin position="77"/>
        <end position="91"/>
    </location>
</feature>
<evidence type="ECO:0008006" key="5">
    <source>
        <dbReference type="Google" id="ProtNLM"/>
    </source>
</evidence>
<evidence type="ECO:0000256" key="2">
    <source>
        <dbReference type="SAM" id="SignalP"/>
    </source>
</evidence>
<feature type="chain" id="PRO_5031267896" description="Lipoprotein" evidence="2">
    <location>
        <begin position="21"/>
        <end position="112"/>
    </location>
</feature>
<sequence>MPLPRRLFPCLLAACLPLLAACGNESDGACRPERGGLAGMSGHHGFGGRMNGGMDGGFGMGGMGGPRHGGNMGGGALSPSAPCSAASPAKGRTPARTREVSPDQATIGDARQ</sequence>